<comment type="similarity">
    <text evidence="7">Belongs to the transcriptional regulatory Rex family.</text>
</comment>
<dbReference type="InterPro" id="IPR022876">
    <property type="entry name" value="Tscrpt_rep_Rex"/>
</dbReference>
<evidence type="ECO:0000256" key="2">
    <source>
        <dbReference type="ARBA" id="ARBA00022491"/>
    </source>
</evidence>
<dbReference type="Proteomes" id="UP001491552">
    <property type="component" value="Unassembled WGS sequence"/>
</dbReference>
<dbReference type="Gene3D" id="1.10.10.10">
    <property type="entry name" value="Winged helix-like DNA-binding domain superfamily/Winged helix DNA-binding domain"/>
    <property type="match status" value="1"/>
</dbReference>
<evidence type="ECO:0000256" key="1">
    <source>
        <dbReference type="ARBA" id="ARBA00022490"/>
    </source>
</evidence>
<dbReference type="RefSeq" id="WP_349135038.1">
    <property type="nucleotide sequence ID" value="NZ_JBBMFF010000148.1"/>
</dbReference>
<evidence type="ECO:0000256" key="3">
    <source>
        <dbReference type="ARBA" id="ARBA00023015"/>
    </source>
</evidence>
<accession>A0ABV1G4N1</accession>
<evidence type="ECO:0000256" key="6">
    <source>
        <dbReference type="ARBA" id="ARBA00023163"/>
    </source>
</evidence>
<organism evidence="9 10">
    <name type="scientific">Faecousia intestinalis</name>
    <dbReference type="NCBI Taxonomy" id="3133167"/>
    <lineage>
        <taxon>Bacteria</taxon>
        <taxon>Bacillati</taxon>
        <taxon>Bacillota</taxon>
        <taxon>Clostridia</taxon>
        <taxon>Eubacteriales</taxon>
        <taxon>Oscillospiraceae</taxon>
        <taxon>Faecousia</taxon>
    </lineage>
</organism>
<keyword evidence="3 7" id="KW-0805">Transcription regulation</keyword>
<evidence type="ECO:0000256" key="7">
    <source>
        <dbReference type="HAMAP-Rule" id="MF_01131"/>
    </source>
</evidence>
<sequence>MAQKISNSVLKRLPVYLSYLKSLPEDAPENISATTLAAALNMGEVQVRKDLALVSDGGRPKIGYQRLGLVEDIEQFLGYDNTNDAVLIGAGKLGRALLGYSGFSEYGLNIVAAFDSDASVAGTDASGKPVLPLSALEDLCSRRKILIGILTVPAAAAQGVCDLLIRNGIKAIWNFAPTHLDVPPQILVQNENMATSLAVLSKHLSAQMKGY</sequence>
<dbReference type="InterPro" id="IPR003781">
    <property type="entry name" value="CoA-bd"/>
</dbReference>
<keyword evidence="2 7" id="KW-0678">Repressor</keyword>
<evidence type="ECO:0000313" key="10">
    <source>
        <dbReference type="Proteomes" id="UP001491552"/>
    </source>
</evidence>
<comment type="caution">
    <text evidence="9">The sequence shown here is derived from an EMBL/GenBank/DDBJ whole genome shotgun (WGS) entry which is preliminary data.</text>
</comment>
<keyword evidence="6 7" id="KW-0804">Transcription</keyword>
<comment type="subunit">
    <text evidence="7">Homodimer.</text>
</comment>
<dbReference type="EMBL" id="JBBMFF010000148">
    <property type="protein sequence ID" value="MEQ2510368.1"/>
    <property type="molecule type" value="Genomic_DNA"/>
</dbReference>
<name>A0ABV1G4N1_9FIRM</name>
<feature type="domain" description="CoA-binding" evidence="8">
    <location>
        <begin position="78"/>
        <end position="179"/>
    </location>
</feature>
<keyword evidence="4 7" id="KW-0520">NAD</keyword>
<keyword evidence="5 7" id="KW-0238">DNA-binding</keyword>
<dbReference type="SUPFAM" id="SSF51735">
    <property type="entry name" value="NAD(P)-binding Rossmann-fold domains"/>
    <property type="match status" value="1"/>
</dbReference>
<dbReference type="Gene3D" id="3.40.50.720">
    <property type="entry name" value="NAD(P)-binding Rossmann-like Domain"/>
    <property type="match status" value="1"/>
</dbReference>
<keyword evidence="1 7" id="KW-0963">Cytoplasm</keyword>
<dbReference type="Pfam" id="PF02629">
    <property type="entry name" value="CoA_binding"/>
    <property type="match status" value="1"/>
</dbReference>
<comment type="subcellular location">
    <subcellularLocation>
        <location evidence="7">Cytoplasm</location>
    </subcellularLocation>
</comment>
<evidence type="ECO:0000259" key="8">
    <source>
        <dbReference type="SMART" id="SM00881"/>
    </source>
</evidence>
<comment type="function">
    <text evidence="7">Modulates transcription in response to changes in cellular NADH/NAD(+) redox state.</text>
</comment>
<dbReference type="InterPro" id="IPR009718">
    <property type="entry name" value="Rex_DNA-bd_C_dom"/>
</dbReference>
<evidence type="ECO:0000256" key="4">
    <source>
        <dbReference type="ARBA" id="ARBA00023027"/>
    </source>
</evidence>
<dbReference type="Pfam" id="PF06971">
    <property type="entry name" value="Put_DNA-bind_N"/>
    <property type="match status" value="1"/>
</dbReference>
<dbReference type="HAMAP" id="MF_01131">
    <property type="entry name" value="Rex"/>
    <property type="match status" value="1"/>
</dbReference>
<reference evidence="9 10" key="1">
    <citation type="submission" date="2024-03" db="EMBL/GenBank/DDBJ databases">
        <title>Human intestinal bacterial collection.</title>
        <authorList>
            <person name="Pauvert C."/>
            <person name="Hitch T.C.A."/>
            <person name="Clavel T."/>
        </authorList>
    </citation>
    <scope>NUCLEOTIDE SEQUENCE [LARGE SCALE GENOMIC DNA]</scope>
    <source>
        <strain evidence="9 10">CLA-AA-H192</strain>
    </source>
</reference>
<keyword evidence="10" id="KW-1185">Reference proteome</keyword>
<dbReference type="NCBIfam" id="NF003996">
    <property type="entry name" value="PRK05472.2-5"/>
    <property type="match status" value="1"/>
</dbReference>
<feature type="binding site" evidence="7">
    <location>
        <begin position="89"/>
        <end position="94"/>
    </location>
    <ligand>
        <name>NAD(+)</name>
        <dbReference type="ChEBI" id="CHEBI:57540"/>
    </ligand>
</feature>
<gene>
    <name evidence="7" type="primary">rex</name>
    <name evidence="9" type="ORF">WMO66_03730</name>
</gene>
<proteinExistence type="inferred from homology"/>
<dbReference type="NCBIfam" id="NF003994">
    <property type="entry name" value="PRK05472.2-3"/>
    <property type="match status" value="1"/>
</dbReference>
<dbReference type="SUPFAM" id="SSF46785">
    <property type="entry name" value="Winged helix' DNA-binding domain"/>
    <property type="match status" value="1"/>
</dbReference>
<dbReference type="InterPro" id="IPR036388">
    <property type="entry name" value="WH-like_DNA-bd_sf"/>
</dbReference>
<dbReference type="PANTHER" id="PTHR35786">
    <property type="entry name" value="REDOX-SENSING TRANSCRIPTIONAL REPRESSOR REX"/>
    <property type="match status" value="1"/>
</dbReference>
<dbReference type="InterPro" id="IPR036390">
    <property type="entry name" value="WH_DNA-bd_sf"/>
</dbReference>
<evidence type="ECO:0000256" key="5">
    <source>
        <dbReference type="ARBA" id="ARBA00023125"/>
    </source>
</evidence>
<feature type="DNA-binding region" description="H-T-H motif" evidence="7">
    <location>
        <begin position="15"/>
        <end position="54"/>
    </location>
</feature>
<dbReference type="NCBIfam" id="NF003995">
    <property type="entry name" value="PRK05472.2-4"/>
    <property type="match status" value="1"/>
</dbReference>
<evidence type="ECO:0000313" key="9">
    <source>
        <dbReference type="EMBL" id="MEQ2510368.1"/>
    </source>
</evidence>
<dbReference type="PANTHER" id="PTHR35786:SF1">
    <property type="entry name" value="REDOX-SENSING TRANSCRIPTIONAL REPRESSOR REX 1"/>
    <property type="match status" value="1"/>
</dbReference>
<dbReference type="InterPro" id="IPR036291">
    <property type="entry name" value="NAD(P)-bd_dom_sf"/>
</dbReference>
<protein>
    <recommendedName>
        <fullName evidence="7">Redox-sensing transcriptional repressor Rex</fullName>
    </recommendedName>
</protein>
<dbReference type="SMART" id="SM00881">
    <property type="entry name" value="CoA_binding"/>
    <property type="match status" value="1"/>
</dbReference>